<dbReference type="Proteomes" id="UP001642487">
    <property type="component" value="Chromosome 7"/>
</dbReference>
<accession>A0ABP0Z2T8</accession>
<proteinExistence type="predicted"/>
<keyword evidence="2" id="KW-1185">Reference proteome</keyword>
<name>A0ABP0Z2T8_9ROSI</name>
<evidence type="ECO:0000313" key="1">
    <source>
        <dbReference type="EMBL" id="CAK9326066.1"/>
    </source>
</evidence>
<sequence length="69" mass="7267">MFVSPSSPPPTRFVPRWRSRSSIAGICAESVGYSSRHLSARGAAGYQRSGSAAAGFVVFDCELDLKSGS</sequence>
<organism evidence="1 2">
    <name type="scientific">Citrullus colocynthis</name>
    <name type="common">colocynth</name>
    <dbReference type="NCBI Taxonomy" id="252529"/>
    <lineage>
        <taxon>Eukaryota</taxon>
        <taxon>Viridiplantae</taxon>
        <taxon>Streptophyta</taxon>
        <taxon>Embryophyta</taxon>
        <taxon>Tracheophyta</taxon>
        <taxon>Spermatophyta</taxon>
        <taxon>Magnoliopsida</taxon>
        <taxon>eudicotyledons</taxon>
        <taxon>Gunneridae</taxon>
        <taxon>Pentapetalae</taxon>
        <taxon>rosids</taxon>
        <taxon>fabids</taxon>
        <taxon>Cucurbitales</taxon>
        <taxon>Cucurbitaceae</taxon>
        <taxon>Benincaseae</taxon>
        <taxon>Citrullus</taxon>
    </lineage>
</organism>
<protein>
    <submittedName>
        <fullName evidence="1">Uncharacterized protein</fullName>
    </submittedName>
</protein>
<evidence type="ECO:0000313" key="2">
    <source>
        <dbReference type="Proteomes" id="UP001642487"/>
    </source>
</evidence>
<reference evidence="1 2" key="1">
    <citation type="submission" date="2024-03" db="EMBL/GenBank/DDBJ databases">
        <authorList>
            <person name="Gkanogiannis A."/>
            <person name="Becerra Lopez-Lavalle L."/>
        </authorList>
    </citation>
    <scope>NUCLEOTIDE SEQUENCE [LARGE SCALE GENOMIC DNA]</scope>
</reference>
<gene>
    <name evidence="1" type="ORF">CITCOLO1_LOCUS18394</name>
</gene>
<dbReference type="EMBL" id="OZ021741">
    <property type="protein sequence ID" value="CAK9326066.1"/>
    <property type="molecule type" value="Genomic_DNA"/>
</dbReference>